<reference evidence="1" key="1">
    <citation type="submission" date="2015-04" db="UniProtKB">
        <authorList>
            <consortium name="EnsemblPlants"/>
        </authorList>
    </citation>
    <scope>IDENTIFICATION</scope>
    <source>
        <strain evidence="1">SL10</strain>
    </source>
</reference>
<dbReference type="HOGENOM" id="CLU_182548_0_0_1"/>
<proteinExistence type="predicted"/>
<evidence type="ECO:0000313" key="1">
    <source>
        <dbReference type="EnsemblPlants" id="ONIVA04G10340.1"/>
    </source>
</evidence>
<dbReference type="Proteomes" id="UP000006591">
    <property type="component" value="Chromosome 4"/>
</dbReference>
<dbReference type="Gramene" id="ONIVA04G10340.1">
    <property type="protein sequence ID" value="ONIVA04G10340.1"/>
    <property type="gene ID" value="ONIVA04G10340"/>
</dbReference>
<protein>
    <submittedName>
        <fullName evidence="1">Uncharacterized protein</fullName>
    </submittedName>
</protein>
<evidence type="ECO:0000313" key="2">
    <source>
        <dbReference type="Proteomes" id="UP000006591"/>
    </source>
</evidence>
<sequence length="98" mass="10547">MGAEPARVVLLAAQEPEDEGEVVGECEAAMAGVLARLSTCPSRPLTSHPLSSSLCCRILLRKCWWVFQEISTGTFFADGDGIGKTFFTIQNVFLLALA</sequence>
<reference evidence="1" key="2">
    <citation type="submission" date="2018-04" db="EMBL/GenBank/DDBJ databases">
        <title>OnivRS2 (Oryza nivara Reference Sequence Version 2).</title>
        <authorList>
            <person name="Zhang J."/>
            <person name="Kudrna D."/>
            <person name="Lee S."/>
            <person name="Talag J."/>
            <person name="Rajasekar S."/>
            <person name="Welchert J."/>
            <person name="Hsing Y.-I."/>
            <person name="Wing R.A."/>
        </authorList>
    </citation>
    <scope>NUCLEOTIDE SEQUENCE [LARGE SCALE GENOMIC DNA]</scope>
    <source>
        <strain evidence="1">SL10</strain>
    </source>
</reference>
<dbReference type="AlphaFoldDB" id="A0A0E0H0N1"/>
<accession>A0A0E0H0N1</accession>
<keyword evidence="2" id="KW-1185">Reference proteome</keyword>
<organism evidence="1">
    <name type="scientific">Oryza nivara</name>
    <name type="common">Indian wild rice</name>
    <name type="synonym">Oryza sativa f. spontanea</name>
    <dbReference type="NCBI Taxonomy" id="4536"/>
    <lineage>
        <taxon>Eukaryota</taxon>
        <taxon>Viridiplantae</taxon>
        <taxon>Streptophyta</taxon>
        <taxon>Embryophyta</taxon>
        <taxon>Tracheophyta</taxon>
        <taxon>Spermatophyta</taxon>
        <taxon>Magnoliopsida</taxon>
        <taxon>Liliopsida</taxon>
        <taxon>Poales</taxon>
        <taxon>Poaceae</taxon>
        <taxon>BOP clade</taxon>
        <taxon>Oryzoideae</taxon>
        <taxon>Oryzeae</taxon>
        <taxon>Oryzinae</taxon>
        <taxon>Oryza</taxon>
    </lineage>
</organism>
<name>A0A0E0H0N1_ORYNI</name>
<dbReference type="EnsemblPlants" id="ONIVA04G10340.1">
    <property type="protein sequence ID" value="ONIVA04G10340.1"/>
    <property type="gene ID" value="ONIVA04G10340"/>
</dbReference>